<protein>
    <submittedName>
        <fullName evidence="2">TIGR03083 family protein</fullName>
    </submittedName>
</protein>
<gene>
    <name evidence="2" type="ORF">GA0070558_13630</name>
</gene>
<proteinExistence type="predicted"/>
<dbReference type="Pfam" id="PF11716">
    <property type="entry name" value="MDMPI_N"/>
    <property type="match status" value="1"/>
</dbReference>
<dbReference type="NCBIfam" id="TIGR03083">
    <property type="entry name" value="maleylpyruvate isomerase family mycothiol-dependent enzyme"/>
    <property type="match status" value="1"/>
</dbReference>
<dbReference type="RefSeq" id="WP_091285285.1">
    <property type="nucleotide sequence ID" value="NZ_FMCW01000036.1"/>
</dbReference>
<dbReference type="Gene3D" id="1.20.120.450">
    <property type="entry name" value="dinb family like domain"/>
    <property type="match status" value="1"/>
</dbReference>
<dbReference type="SUPFAM" id="SSF109854">
    <property type="entry name" value="DinB/YfiT-like putative metalloenzymes"/>
    <property type="match status" value="1"/>
</dbReference>
<accession>A0A1C4Y6N9</accession>
<evidence type="ECO:0000313" key="3">
    <source>
        <dbReference type="Proteomes" id="UP000199375"/>
    </source>
</evidence>
<dbReference type="EMBL" id="FMCW01000036">
    <property type="protein sequence ID" value="SCF16397.1"/>
    <property type="molecule type" value="Genomic_DNA"/>
</dbReference>
<dbReference type="InterPro" id="IPR017517">
    <property type="entry name" value="Maleyloyr_isom"/>
</dbReference>
<sequence length="233" mass="24195">MTIVEPHPSRPSGTTAVAAYRQVRVATAQLLAEAPPGADALPVAHCPGWTVRELVAHLVEVCARVHGRVTGDVPGPAPDGGVPELLAEWERLSGPVEGFLAGPGSMDGHILVMDAFTHELDLRQALGVAPPVAHPALPVASGVLLKGLSASLDGHGLPPLTVRTEHGDAVAGTGEPTVTVAGPWHEVYLALAGRRSAEQIRSLRWSDDPGRWLPAFTWGPFRVPESPVAGAGG</sequence>
<reference evidence="2 3" key="1">
    <citation type="submission" date="2016-06" db="EMBL/GenBank/DDBJ databases">
        <authorList>
            <person name="Kjaerup R.B."/>
            <person name="Dalgaard T.S."/>
            <person name="Juul-Madsen H.R."/>
        </authorList>
    </citation>
    <scope>NUCLEOTIDE SEQUENCE [LARGE SCALE GENOMIC DNA]</scope>
    <source>
        <strain evidence="2 3">DSM 45626</strain>
    </source>
</reference>
<dbReference type="InterPro" id="IPR034660">
    <property type="entry name" value="DinB/YfiT-like"/>
</dbReference>
<feature type="domain" description="Mycothiol-dependent maleylpyruvate isomerase metal-binding" evidence="1">
    <location>
        <begin position="21"/>
        <end position="75"/>
    </location>
</feature>
<dbReference type="AlphaFoldDB" id="A0A1C4Y6N9"/>
<dbReference type="InterPro" id="IPR024344">
    <property type="entry name" value="MDMPI_metal-binding"/>
</dbReference>
<dbReference type="GO" id="GO:0046872">
    <property type="term" value="F:metal ion binding"/>
    <property type="evidence" value="ECO:0007669"/>
    <property type="project" value="InterPro"/>
</dbReference>
<evidence type="ECO:0000313" key="2">
    <source>
        <dbReference type="EMBL" id="SCF16397.1"/>
    </source>
</evidence>
<organism evidence="2 3">
    <name type="scientific">Micromonospora haikouensis</name>
    <dbReference type="NCBI Taxonomy" id="686309"/>
    <lineage>
        <taxon>Bacteria</taxon>
        <taxon>Bacillati</taxon>
        <taxon>Actinomycetota</taxon>
        <taxon>Actinomycetes</taxon>
        <taxon>Micromonosporales</taxon>
        <taxon>Micromonosporaceae</taxon>
        <taxon>Micromonospora</taxon>
    </lineage>
</organism>
<evidence type="ECO:0000259" key="1">
    <source>
        <dbReference type="Pfam" id="PF11716"/>
    </source>
</evidence>
<name>A0A1C4Y6N9_9ACTN</name>
<dbReference type="Proteomes" id="UP000199375">
    <property type="component" value="Unassembled WGS sequence"/>
</dbReference>